<dbReference type="EMBL" id="PXVD01000014">
    <property type="protein sequence ID" value="MDJ1371629.1"/>
    <property type="molecule type" value="Genomic_DNA"/>
</dbReference>
<accession>A0ABT7C8W1</accession>
<dbReference type="InterPro" id="IPR004360">
    <property type="entry name" value="Glyas_Fos-R_dOase_dom"/>
</dbReference>
<keyword evidence="4" id="KW-1185">Reference proteome</keyword>
<protein>
    <submittedName>
        <fullName evidence="3">VOC family protein</fullName>
    </submittedName>
</protein>
<evidence type="ECO:0000313" key="3">
    <source>
        <dbReference type="EMBL" id="MDJ1371629.1"/>
    </source>
</evidence>
<dbReference type="InterPro" id="IPR051785">
    <property type="entry name" value="MMCE/EMCE_epimerase"/>
</dbReference>
<dbReference type="Gene3D" id="3.10.180.10">
    <property type="entry name" value="2,3-Dihydroxybiphenyl 1,2-Dioxygenase, domain 1"/>
    <property type="match status" value="1"/>
</dbReference>
<dbReference type="Pfam" id="PF00903">
    <property type="entry name" value="Glyoxalase"/>
    <property type="match status" value="1"/>
</dbReference>
<sequence length="167" mass="18642">MTSTTIDPLATAELEYPRERYPHNSPARYHLQHAHLLSHDLDAAVEFWTKWFDAEVKWDGGYAGARNVFMKIGIGALHFYEQPPKDEGKGAIHHLGVQVVGIEDLFARMSAAGLDMGPKPGIRESVGSKYFMFMAPDNILLELFEVSAGRDDAVLEYYGMPKTDAAE</sequence>
<reference evidence="3" key="2">
    <citation type="journal article" date="2022" name="Sci. Rep.">
        <title>In silico prediction of the enzymes involved in the degradation of the herbicide molinate by Gulosibacter molinativorax ON4T.</title>
        <authorList>
            <person name="Lopes A.R."/>
            <person name="Bunin E."/>
            <person name="Viana A.T."/>
            <person name="Froufe H."/>
            <person name="Munoz-Merida A."/>
            <person name="Pinho D."/>
            <person name="Figueiredo J."/>
            <person name="Barroso C."/>
            <person name="Vaz-Moreira I."/>
            <person name="Bellanger X."/>
            <person name="Egas C."/>
            <person name="Nunes O.C."/>
        </authorList>
    </citation>
    <scope>NUCLEOTIDE SEQUENCE</scope>
    <source>
        <strain evidence="3">ON4</strain>
    </source>
</reference>
<organism evidence="3 4">
    <name type="scientific">Gulosibacter molinativorax</name>
    <dbReference type="NCBI Taxonomy" id="256821"/>
    <lineage>
        <taxon>Bacteria</taxon>
        <taxon>Bacillati</taxon>
        <taxon>Actinomycetota</taxon>
        <taxon>Actinomycetes</taxon>
        <taxon>Micrococcales</taxon>
        <taxon>Microbacteriaceae</taxon>
        <taxon>Gulosibacter</taxon>
    </lineage>
</organism>
<dbReference type="InterPro" id="IPR037523">
    <property type="entry name" value="VOC_core"/>
</dbReference>
<name>A0ABT7C8W1_9MICO</name>
<dbReference type="PANTHER" id="PTHR43048">
    <property type="entry name" value="METHYLMALONYL-COA EPIMERASE"/>
    <property type="match status" value="1"/>
</dbReference>
<keyword evidence="1" id="KW-0479">Metal-binding</keyword>
<reference evidence="3" key="1">
    <citation type="submission" date="2018-03" db="EMBL/GenBank/DDBJ databases">
        <authorList>
            <person name="Nunes O.C."/>
            <person name="Lopes A.R."/>
            <person name="Froufe H."/>
            <person name="Munoz-Merida A."/>
            <person name="Barroso C."/>
            <person name="Egas C."/>
        </authorList>
    </citation>
    <scope>NUCLEOTIDE SEQUENCE</scope>
    <source>
        <strain evidence="3">ON4</strain>
    </source>
</reference>
<evidence type="ECO:0000259" key="2">
    <source>
        <dbReference type="PROSITE" id="PS51819"/>
    </source>
</evidence>
<dbReference type="PROSITE" id="PS51819">
    <property type="entry name" value="VOC"/>
    <property type="match status" value="1"/>
</dbReference>
<dbReference type="CDD" id="cd06587">
    <property type="entry name" value="VOC"/>
    <property type="match status" value="1"/>
</dbReference>
<comment type="caution">
    <text evidence="3">The sequence shown here is derived from an EMBL/GenBank/DDBJ whole genome shotgun (WGS) entry which is preliminary data.</text>
</comment>
<gene>
    <name evidence="3" type="ORF">C7K25_09660</name>
</gene>
<proteinExistence type="predicted"/>
<dbReference type="RefSeq" id="WP_026936983.1">
    <property type="nucleotide sequence ID" value="NZ_CP028426.1"/>
</dbReference>
<dbReference type="SUPFAM" id="SSF54593">
    <property type="entry name" value="Glyoxalase/Bleomycin resistance protein/Dihydroxybiphenyl dioxygenase"/>
    <property type="match status" value="1"/>
</dbReference>
<dbReference type="Proteomes" id="UP001170379">
    <property type="component" value="Unassembled WGS sequence"/>
</dbReference>
<feature type="domain" description="VOC" evidence="2">
    <location>
        <begin position="30"/>
        <end position="146"/>
    </location>
</feature>
<evidence type="ECO:0000256" key="1">
    <source>
        <dbReference type="ARBA" id="ARBA00022723"/>
    </source>
</evidence>
<dbReference type="InterPro" id="IPR029068">
    <property type="entry name" value="Glyas_Bleomycin-R_OHBP_Dase"/>
</dbReference>
<evidence type="ECO:0000313" key="4">
    <source>
        <dbReference type="Proteomes" id="UP001170379"/>
    </source>
</evidence>
<dbReference type="PANTHER" id="PTHR43048:SF3">
    <property type="entry name" value="METHYLMALONYL-COA EPIMERASE, MITOCHONDRIAL"/>
    <property type="match status" value="1"/>
</dbReference>